<evidence type="ECO:0000313" key="2">
    <source>
        <dbReference type="EMBL" id="SDK67750.1"/>
    </source>
</evidence>
<gene>
    <name evidence="2" type="ORF">SAMN04487954_12321</name>
</gene>
<dbReference type="AlphaFoldDB" id="A0A1G9DV77"/>
<keyword evidence="1" id="KW-1133">Transmembrane helix</keyword>
<dbReference type="Proteomes" id="UP000198525">
    <property type="component" value="Unassembled WGS sequence"/>
</dbReference>
<feature type="transmembrane region" description="Helical" evidence="1">
    <location>
        <begin position="6"/>
        <end position="31"/>
    </location>
</feature>
<reference evidence="2 3" key="1">
    <citation type="submission" date="2016-10" db="EMBL/GenBank/DDBJ databases">
        <authorList>
            <person name="de Groot N.N."/>
        </authorList>
    </citation>
    <scope>NUCLEOTIDE SEQUENCE [LARGE SCALE GENOMIC DNA]</scope>
    <source>
        <strain evidence="2 3">CGMCC 1.6133</strain>
    </source>
</reference>
<keyword evidence="1" id="KW-0472">Membrane</keyword>
<accession>A0A1G9DV77</accession>
<sequence>MEILFHYLHFAVEIIKVVAWPLLILVLAYFLKDHIKEVLIKHNGTEFKVVTRNLKDSKKDLEKLINKMGGITSKEADELHDKMDRLYRSAMAVVKERATEVESGSNSDGSHTLYNNGQTIQEITIAAGDLLGRKSYYLPSLVKGVCSVTFVGQETPRLVHVDPSRIEVELDQVNECEIKLIVSGVV</sequence>
<evidence type="ECO:0000256" key="1">
    <source>
        <dbReference type="SAM" id="Phobius"/>
    </source>
</evidence>
<protein>
    <submittedName>
        <fullName evidence="2">Uncharacterized protein</fullName>
    </submittedName>
</protein>
<keyword evidence="3" id="KW-1185">Reference proteome</keyword>
<evidence type="ECO:0000313" key="3">
    <source>
        <dbReference type="Proteomes" id="UP000198525"/>
    </source>
</evidence>
<dbReference type="EMBL" id="FNES01000023">
    <property type="protein sequence ID" value="SDK67750.1"/>
    <property type="molecule type" value="Genomic_DNA"/>
</dbReference>
<name>A0A1G9DV77_9GAMM</name>
<proteinExistence type="predicted"/>
<keyword evidence="1" id="KW-0812">Transmembrane</keyword>
<organism evidence="2 3">
    <name type="scientific">Billgrantia gudaonensis</name>
    <dbReference type="NCBI Taxonomy" id="376427"/>
    <lineage>
        <taxon>Bacteria</taxon>
        <taxon>Pseudomonadati</taxon>
        <taxon>Pseudomonadota</taxon>
        <taxon>Gammaproteobacteria</taxon>
        <taxon>Oceanospirillales</taxon>
        <taxon>Halomonadaceae</taxon>
        <taxon>Billgrantia</taxon>
    </lineage>
</organism>